<protein>
    <submittedName>
        <fullName evidence="4">Aryl sulfate ester ABC transporter</fullName>
    </submittedName>
</protein>
<dbReference type="InterPro" id="IPR001638">
    <property type="entry name" value="Solute-binding_3/MltF_N"/>
</dbReference>
<dbReference type="SUPFAM" id="SSF53850">
    <property type="entry name" value="Periplasmic binding protein-like II"/>
    <property type="match status" value="1"/>
</dbReference>
<dbReference type="KEGG" id="ala:BFG52_05610"/>
<dbReference type="EMBL" id="CP016895">
    <property type="protein sequence ID" value="AOA57879.1"/>
    <property type="molecule type" value="Genomic_DNA"/>
</dbReference>
<feature type="signal peptide" evidence="2">
    <location>
        <begin position="1"/>
        <end position="25"/>
    </location>
</feature>
<dbReference type="Pfam" id="PF09084">
    <property type="entry name" value="NMT1"/>
    <property type="match status" value="1"/>
</dbReference>
<evidence type="ECO:0000256" key="2">
    <source>
        <dbReference type="SAM" id="SignalP"/>
    </source>
</evidence>
<accession>A0A1B2LYC1</accession>
<proteinExistence type="inferred from homology"/>
<evidence type="ECO:0000313" key="4">
    <source>
        <dbReference type="EMBL" id="AOA57879.1"/>
    </source>
</evidence>
<sequence length="355" mass="39118">MKYIVRFYSSIVLLLLLISSPLLLAQQPQVIRIASPDVSAGSKHAGLGTVNVLYANKWLEQEFAKKNIKVQWLFFKGAGPAINEALANGQVDFAILGDFPAIIAKSAGLDTQLLLASGRASTSYLAVRSDLNITKLSDLKGKRVGFLRGGADELGFIAALQSQGLSIKDIRIVNMDFSATTAALAAKRIDASWGPLFFGLRDKGVVKLALNSNQLNGAGSGLGVVVGRGAFIKQYPEQTQQFITQVVRSAYWLSQEKNREAQINLFANQASFPSSVYREILQAIDLKFANSPLFDAYYINQLQGKVTLAKENNLIRNQVNVQTWLNPKFLNQALNQLKLNGYWQPVAQYQHRIQK</sequence>
<name>A0A1B2LYC1_9GAMM</name>
<dbReference type="Proteomes" id="UP000093391">
    <property type="component" value="Chromosome"/>
</dbReference>
<dbReference type="SMART" id="SM00062">
    <property type="entry name" value="PBPb"/>
    <property type="match status" value="1"/>
</dbReference>
<gene>
    <name evidence="4" type="ORF">BFG52_05610</name>
</gene>
<dbReference type="PANTHER" id="PTHR30024">
    <property type="entry name" value="ALIPHATIC SULFONATES-BINDING PROTEIN-RELATED"/>
    <property type="match status" value="1"/>
</dbReference>
<organism evidence="4 5">
    <name type="scientific">Acinetobacter larvae</name>
    <dbReference type="NCBI Taxonomy" id="1789224"/>
    <lineage>
        <taxon>Bacteria</taxon>
        <taxon>Pseudomonadati</taxon>
        <taxon>Pseudomonadota</taxon>
        <taxon>Gammaproteobacteria</taxon>
        <taxon>Moraxellales</taxon>
        <taxon>Moraxellaceae</taxon>
        <taxon>Acinetobacter</taxon>
    </lineage>
</organism>
<dbReference type="PANTHER" id="PTHR30024:SF21">
    <property type="entry name" value="ABC TRANSPORTER SUBSTRATE-BINDING PROTEIN"/>
    <property type="match status" value="1"/>
</dbReference>
<evidence type="ECO:0000259" key="3">
    <source>
        <dbReference type="SMART" id="SM00062"/>
    </source>
</evidence>
<keyword evidence="2" id="KW-0732">Signal</keyword>
<dbReference type="Gene3D" id="3.40.190.10">
    <property type="entry name" value="Periplasmic binding protein-like II"/>
    <property type="match status" value="2"/>
</dbReference>
<evidence type="ECO:0000256" key="1">
    <source>
        <dbReference type="ARBA" id="ARBA00010742"/>
    </source>
</evidence>
<dbReference type="OrthoDB" id="9780180at2"/>
<dbReference type="STRING" id="1789224.BFG52_05610"/>
<reference evidence="4 5" key="1">
    <citation type="submission" date="2016-08" db="EMBL/GenBank/DDBJ databases">
        <authorList>
            <person name="Seilhamer J.J."/>
        </authorList>
    </citation>
    <scope>NUCLEOTIDE SEQUENCE [LARGE SCALE GENOMIC DNA]</scope>
    <source>
        <strain evidence="4 5">BRTC-1</strain>
    </source>
</reference>
<dbReference type="RefSeq" id="WP_067553462.1">
    <property type="nucleotide sequence ID" value="NZ_CP016895.1"/>
</dbReference>
<keyword evidence="5" id="KW-1185">Reference proteome</keyword>
<dbReference type="AlphaFoldDB" id="A0A1B2LYC1"/>
<feature type="domain" description="Solute-binding protein family 3/N-terminal" evidence="3">
    <location>
        <begin position="49"/>
        <end position="256"/>
    </location>
</feature>
<comment type="similarity">
    <text evidence="1">Belongs to the bacterial solute-binding protein SsuA/TauA family.</text>
</comment>
<evidence type="ECO:0000313" key="5">
    <source>
        <dbReference type="Proteomes" id="UP000093391"/>
    </source>
</evidence>
<dbReference type="InterPro" id="IPR015168">
    <property type="entry name" value="SsuA/THI5"/>
</dbReference>
<feature type="chain" id="PRO_5008539898" evidence="2">
    <location>
        <begin position="26"/>
        <end position="355"/>
    </location>
</feature>